<dbReference type="AlphaFoldDB" id="A4H2R8"/>
<dbReference type="EMBL" id="AM490195">
    <property type="protein sequence ID" value="CAM32312.1"/>
    <property type="molecule type" value="Genomic_DNA"/>
</dbReference>
<evidence type="ECO:0000313" key="1">
    <source>
        <dbReference type="EMBL" id="CAM32312.1"/>
    </source>
</evidence>
<accession>A4H2R8</accession>
<sequence length="86" mass="9355">MLMMAATTLSSSGRLSIKLLSILRLSTGSAFIFCSWLRLEYPMPKSSSAMRTPASRRGRRMAMAASVSSIRWLSVISRISVPGAMA</sequence>
<name>A4H2R8_CROSK</name>
<reference evidence="1" key="1">
    <citation type="submission" date="2007-01" db="EMBL/GenBank/DDBJ databases">
        <title>Cellulose as an extra-cellular matrix component present in E. sakazakii biofilm.</title>
        <authorList>
            <person name="Grimm M."/>
            <person name="Stephan R."/>
            <person name="Manzardo G.G."/>
            <person name="Rattei T."/>
            <person name="Riedel K."/>
            <person name="Ruepp A."/>
            <person name="Frishman D."/>
            <person name="Lehner A."/>
        </authorList>
    </citation>
    <scope>NUCLEOTIDE SEQUENCE</scope>
</reference>
<protein>
    <submittedName>
        <fullName evidence="1">Uncharacterized protein</fullName>
    </submittedName>
</protein>
<proteinExistence type="predicted"/>
<organism evidence="1">
    <name type="scientific">Cronobacter sakazakii</name>
    <name type="common">Enterobacter sakazakii</name>
    <dbReference type="NCBI Taxonomy" id="28141"/>
    <lineage>
        <taxon>Bacteria</taxon>
        <taxon>Pseudomonadati</taxon>
        <taxon>Pseudomonadota</taxon>
        <taxon>Gammaproteobacteria</taxon>
        <taxon>Enterobacterales</taxon>
        <taxon>Enterobacteriaceae</taxon>
        <taxon>Cronobacter</taxon>
    </lineage>
</organism>